<sequence length="188" mass="19625">MHAVKDQGCVQHSGNGIGKCPLTCAIFNIFLSIIAALLHLNVHLAPRRAKIVEGDAKATGWSDRFSGQTGCNFDGSGLGSCVIGDCGPRTIECNDVGAAPLATPTEFTLNTGGQDFYNVSLIDGCNMSMRVEGSGWSGMYASMGCTVDLNQGYPTELKVGDDSVCRSACEAFGSPEYSCSSAYSTPAT</sequence>
<dbReference type="PROSITE" id="PS51367">
    <property type="entry name" value="THAUMATIN_2"/>
    <property type="match status" value="1"/>
</dbReference>
<gene>
    <name evidence="2" type="ORF">VitviT2T_005836</name>
</gene>
<protein>
    <recommendedName>
        <fullName evidence="4">Thaumatin-like protein 1</fullName>
    </recommendedName>
</protein>
<feature type="transmembrane region" description="Helical" evidence="1">
    <location>
        <begin position="20"/>
        <end position="40"/>
    </location>
</feature>
<reference evidence="2 3" key="1">
    <citation type="journal article" date="2023" name="Hortic Res">
        <title>The complete reference genome for grapevine (Vitis vinifera L.) genetics and breeding.</title>
        <authorList>
            <person name="Shi X."/>
            <person name="Cao S."/>
            <person name="Wang X."/>
            <person name="Huang S."/>
            <person name="Wang Y."/>
            <person name="Liu Z."/>
            <person name="Liu W."/>
            <person name="Leng X."/>
            <person name="Peng Y."/>
            <person name="Wang N."/>
            <person name="Wang Y."/>
            <person name="Ma Z."/>
            <person name="Xu X."/>
            <person name="Zhang F."/>
            <person name="Xue H."/>
            <person name="Zhong H."/>
            <person name="Wang Y."/>
            <person name="Zhang K."/>
            <person name="Velt A."/>
            <person name="Avia K."/>
            <person name="Holtgrawe D."/>
            <person name="Grimplet J."/>
            <person name="Matus J.T."/>
            <person name="Ware D."/>
            <person name="Wu X."/>
            <person name="Wang H."/>
            <person name="Liu C."/>
            <person name="Fang Y."/>
            <person name="Rustenholz C."/>
            <person name="Cheng Z."/>
            <person name="Xiao H."/>
            <person name="Zhou Y."/>
        </authorList>
    </citation>
    <scope>NUCLEOTIDE SEQUENCE [LARGE SCALE GENOMIC DNA]</scope>
    <source>
        <strain evidence="3">cv. Pinot noir / PN40024</strain>
        <tissue evidence="2">Leaf</tissue>
    </source>
</reference>
<proteinExistence type="predicted"/>
<dbReference type="SMART" id="SM00205">
    <property type="entry name" value="THN"/>
    <property type="match status" value="1"/>
</dbReference>
<keyword evidence="1" id="KW-1133">Transmembrane helix</keyword>
<dbReference type="PANTHER" id="PTHR31048">
    <property type="entry name" value="OS03G0233200 PROTEIN"/>
    <property type="match status" value="1"/>
</dbReference>
<dbReference type="Gene3D" id="2.60.110.10">
    <property type="entry name" value="Thaumatin"/>
    <property type="match status" value="1"/>
</dbReference>
<organism evidence="2 3">
    <name type="scientific">Vitis vinifera</name>
    <name type="common">Grape</name>
    <dbReference type="NCBI Taxonomy" id="29760"/>
    <lineage>
        <taxon>Eukaryota</taxon>
        <taxon>Viridiplantae</taxon>
        <taxon>Streptophyta</taxon>
        <taxon>Embryophyta</taxon>
        <taxon>Tracheophyta</taxon>
        <taxon>Spermatophyta</taxon>
        <taxon>Magnoliopsida</taxon>
        <taxon>eudicotyledons</taxon>
        <taxon>Gunneridae</taxon>
        <taxon>Pentapetalae</taxon>
        <taxon>rosids</taxon>
        <taxon>Vitales</taxon>
        <taxon>Vitaceae</taxon>
        <taxon>Viteae</taxon>
        <taxon>Vitis</taxon>
    </lineage>
</organism>
<dbReference type="Proteomes" id="UP001227230">
    <property type="component" value="Chromosome 4"/>
</dbReference>
<evidence type="ECO:0000313" key="3">
    <source>
        <dbReference type="Proteomes" id="UP001227230"/>
    </source>
</evidence>
<evidence type="ECO:0008006" key="4">
    <source>
        <dbReference type="Google" id="ProtNLM"/>
    </source>
</evidence>
<keyword evidence="3" id="KW-1185">Reference proteome</keyword>
<dbReference type="EMBL" id="CP126651">
    <property type="protein sequence ID" value="WJZ86376.1"/>
    <property type="molecule type" value="Genomic_DNA"/>
</dbReference>
<accession>A0ABY9BU57</accession>
<dbReference type="InterPro" id="IPR037176">
    <property type="entry name" value="Osmotin/thaumatin-like_sf"/>
</dbReference>
<name>A0ABY9BU57_VITVI</name>
<evidence type="ECO:0000256" key="1">
    <source>
        <dbReference type="SAM" id="Phobius"/>
    </source>
</evidence>
<keyword evidence="1" id="KW-0472">Membrane</keyword>
<keyword evidence="1" id="KW-0812">Transmembrane</keyword>
<evidence type="ECO:0000313" key="2">
    <source>
        <dbReference type="EMBL" id="WJZ86376.1"/>
    </source>
</evidence>
<dbReference type="Pfam" id="PF00314">
    <property type="entry name" value="Thaumatin"/>
    <property type="match status" value="1"/>
</dbReference>
<dbReference type="PRINTS" id="PR00347">
    <property type="entry name" value="THAUMATIN"/>
</dbReference>
<dbReference type="SUPFAM" id="SSF49870">
    <property type="entry name" value="Osmotin, thaumatin-like protein"/>
    <property type="match status" value="1"/>
</dbReference>
<dbReference type="InterPro" id="IPR001938">
    <property type="entry name" value="Thaumatin"/>
</dbReference>